<accession>A0A4Z2H2K3</accession>
<feature type="region of interest" description="Disordered" evidence="1">
    <location>
        <begin position="57"/>
        <end position="79"/>
    </location>
</feature>
<proteinExistence type="predicted"/>
<organism evidence="2 3">
    <name type="scientific">Liparis tanakae</name>
    <name type="common">Tanaka's snailfish</name>
    <dbReference type="NCBI Taxonomy" id="230148"/>
    <lineage>
        <taxon>Eukaryota</taxon>
        <taxon>Metazoa</taxon>
        <taxon>Chordata</taxon>
        <taxon>Craniata</taxon>
        <taxon>Vertebrata</taxon>
        <taxon>Euteleostomi</taxon>
        <taxon>Actinopterygii</taxon>
        <taxon>Neopterygii</taxon>
        <taxon>Teleostei</taxon>
        <taxon>Neoteleostei</taxon>
        <taxon>Acanthomorphata</taxon>
        <taxon>Eupercaria</taxon>
        <taxon>Perciformes</taxon>
        <taxon>Cottioidei</taxon>
        <taxon>Cottales</taxon>
        <taxon>Liparidae</taxon>
        <taxon>Liparis</taxon>
    </lineage>
</organism>
<dbReference type="EMBL" id="SRLO01000359">
    <property type="protein sequence ID" value="TNN59313.1"/>
    <property type="molecule type" value="Genomic_DNA"/>
</dbReference>
<dbReference type="AlphaFoldDB" id="A0A4Z2H2K3"/>
<protein>
    <submittedName>
        <fullName evidence="2">Uncharacterized protein</fullName>
    </submittedName>
</protein>
<name>A0A4Z2H2K3_9TELE</name>
<gene>
    <name evidence="2" type="ORF">EYF80_030501</name>
</gene>
<keyword evidence="3" id="KW-1185">Reference proteome</keyword>
<reference evidence="2 3" key="1">
    <citation type="submission" date="2019-03" db="EMBL/GenBank/DDBJ databases">
        <title>First draft genome of Liparis tanakae, snailfish: a comprehensive survey of snailfish specific genes.</title>
        <authorList>
            <person name="Kim W."/>
            <person name="Song I."/>
            <person name="Jeong J.-H."/>
            <person name="Kim D."/>
            <person name="Kim S."/>
            <person name="Ryu S."/>
            <person name="Song J.Y."/>
            <person name="Lee S.K."/>
        </authorList>
    </citation>
    <scope>NUCLEOTIDE SEQUENCE [LARGE SCALE GENOMIC DNA]</scope>
    <source>
        <tissue evidence="2">Muscle</tissue>
    </source>
</reference>
<sequence length="79" mass="8612">MPRDRAAESTAEQQAMRAVSSHTCMAQDRKSCLKGWRWIPLKGNALPVTIGGTHVPTRGEFMPPGPQSQPAAQHNVIYG</sequence>
<evidence type="ECO:0000313" key="3">
    <source>
        <dbReference type="Proteomes" id="UP000314294"/>
    </source>
</evidence>
<evidence type="ECO:0000256" key="1">
    <source>
        <dbReference type="SAM" id="MobiDB-lite"/>
    </source>
</evidence>
<evidence type="ECO:0000313" key="2">
    <source>
        <dbReference type="EMBL" id="TNN59313.1"/>
    </source>
</evidence>
<dbReference type="Proteomes" id="UP000314294">
    <property type="component" value="Unassembled WGS sequence"/>
</dbReference>
<comment type="caution">
    <text evidence="2">The sequence shown here is derived from an EMBL/GenBank/DDBJ whole genome shotgun (WGS) entry which is preliminary data.</text>
</comment>